<dbReference type="OrthoDB" id="753279at2759"/>
<sequence>MEATNSTTVWDATKSDSTVLVNLKGGHQSGGQVTVVGPNAQQSLQYASDSVLVPFLDSHSLGDVGAPTQAIGNKKASVEHNLGHDLPADNKGFSQQSGSSPFGRSSGSRPSSSYSNRSQQSCGSQKGMPNKEWKPKSTSITASEATEKVIIVDDVPLAADTIPHSAPMSNSVTKDELLKVDKSFNDLQLSDKQHVIIPDHLQVSESEKHGLSFGSFNASFQKTMVSTDPEGAKRSFLPVSSQLNCIDDEPHFRQGDQNSSSILQEEAESVPHQLPSAKLEECSTSAVQNSSVIPTESDQCRDDSATSGVPPPYSTFELAPHSHGNEIMVTEESKSQACMRLLSLDMLHACGLMVNNLPVRASSVSASVANPAAGVIHTSIAIPQQSVPVFRQSVGVHLPQFPVANYVPYNQYISPFLFPSPTLHPFLGNATFPQPPSTGAMYPAPGSAGVPPPVKYPLPSFKPGANTGSQASIGVPGAYGTYGSITSIYSSSTTVPSGNPAENDDIASGQFKENSIYIAGPQTEGSTLWVPAAGRDISSLQANSFYGYPPQGQQVTFAPQAGHAPFGGFYHQAHTVTGAAVHPLLQPSHTMAGALEIVGTPGGVYQQPQVQMSWGNY</sequence>
<dbReference type="PANTHER" id="PTHR46775:SF1">
    <property type="entry name" value="FLOCCULATION PROTEIN (DUF1296)"/>
    <property type="match status" value="1"/>
</dbReference>
<evidence type="ECO:0000313" key="3">
    <source>
        <dbReference type="Proteomes" id="UP000324897"/>
    </source>
</evidence>
<dbReference type="GO" id="GO:0051082">
    <property type="term" value="F:unfolded protein binding"/>
    <property type="evidence" value="ECO:0007669"/>
    <property type="project" value="TreeGrafter"/>
</dbReference>
<dbReference type="Gramene" id="TVU06641">
    <property type="protein sequence ID" value="TVU06641"/>
    <property type="gene ID" value="EJB05_49865"/>
</dbReference>
<comment type="caution">
    <text evidence="2">The sequence shown here is derived from an EMBL/GenBank/DDBJ whole genome shotgun (WGS) entry which is preliminary data.</text>
</comment>
<feature type="region of interest" description="Disordered" evidence="1">
    <location>
        <begin position="81"/>
        <end position="140"/>
    </location>
</feature>
<evidence type="ECO:0008006" key="4">
    <source>
        <dbReference type="Google" id="ProtNLM"/>
    </source>
</evidence>
<dbReference type="InterPro" id="IPR044277">
    <property type="entry name" value="GIP1"/>
</dbReference>
<dbReference type="EMBL" id="RWGY01000051">
    <property type="protein sequence ID" value="TVU06641.1"/>
    <property type="molecule type" value="Genomic_DNA"/>
</dbReference>
<reference evidence="2 3" key="1">
    <citation type="journal article" date="2019" name="Sci. Rep.">
        <title>A high-quality genome of Eragrostis curvula grass provides insights into Poaceae evolution and supports new strategies to enhance forage quality.</title>
        <authorList>
            <person name="Carballo J."/>
            <person name="Santos B.A.C.M."/>
            <person name="Zappacosta D."/>
            <person name="Garbus I."/>
            <person name="Selva J.P."/>
            <person name="Gallo C.A."/>
            <person name="Diaz A."/>
            <person name="Albertini E."/>
            <person name="Caccamo M."/>
            <person name="Echenique V."/>
        </authorList>
    </citation>
    <scope>NUCLEOTIDE SEQUENCE [LARGE SCALE GENOMIC DNA]</scope>
    <source>
        <strain evidence="3">cv. Victoria</strain>
        <tissue evidence="2">Leaf</tissue>
    </source>
</reference>
<feature type="compositionally biased region" description="Low complexity" evidence="1">
    <location>
        <begin position="94"/>
        <end position="124"/>
    </location>
</feature>
<accession>A0A5J9T7V8</accession>
<dbReference type="Proteomes" id="UP000324897">
    <property type="component" value="Unassembled WGS sequence"/>
</dbReference>
<feature type="region of interest" description="Disordered" evidence="1">
    <location>
        <begin position="287"/>
        <end position="308"/>
    </location>
</feature>
<feature type="compositionally biased region" description="Polar residues" evidence="1">
    <location>
        <begin position="287"/>
        <end position="297"/>
    </location>
</feature>
<evidence type="ECO:0000256" key="1">
    <source>
        <dbReference type="SAM" id="MobiDB-lite"/>
    </source>
</evidence>
<protein>
    <recommendedName>
        <fullName evidence="4">GBF-interacting protein 1 N-terminal domain-containing protein</fullName>
    </recommendedName>
</protein>
<name>A0A5J9T7V8_9POAL</name>
<keyword evidence="3" id="KW-1185">Reference proteome</keyword>
<gene>
    <name evidence="2" type="ORF">EJB05_49865</name>
</gene>
<proteinExistence type="predicted"/>
<dbReference type="AlphaFoldDB" id="A0A5J9T7V8"/>
<evidence type="ECO:0000313" key="2">
    <source>
        <dbReference type="EMBL" id="TVU06641.1"/>
    </source>
</evidence>
<organism evidence="2 3">
    <name type="scientific">Eragrostis curvula</name>
    <name type="common">weeping love grass</name>
    <dbReference type="NCBI Taxonomy" id="38414"/>
    <lineage>
        <taxon>Eukaryota</taxon>
        <taxon>Viridiplantae</taxon>
        <taxon>Streptophyta</taxon>
        <taxon>Embryophyta</taxon>
        <taxon>Tracheophyta</taxon>
        <taxon>Spermatophyta</taxon>
        <taxon>Magnoliopsida</taxon>
        <taxon>Liliopsida</taxon>
        <taxon>Poales</taxon>
        <taxon>Poaceae</taxon>
        <taxon>PACMAD clade</taxon>
        <taxon>Chloridoideae</taxon>
        <taxon>Eragrostideae</taxon>
        <taxon>Eragrostidinae</taxon>
        <taxon>Eragrostis</taxon>
    </lineage>
</organism>
<dbReference type="PANTHER" id="PTHR46775">
    <property type="entry name" value="FLOCCULATION PROTEIN (DUF1296)"/>
    <property type="match status" value="1"/>
</dbReference>